<accession>A0A078B048</accession>
<dbReference type="PANTHER" id="PTHR23292:SF6">
    <property type="entry name" value="FI16602P1-RELATED"/>
    <property type="match status" value="1"/>
</dbReference>
<reference evidence="8 9" key="1">
    <citation type="submission" date="2014-06" db="EMBL/GenBank/DDBJ databases">
        <authorList>
            <person name="Swart Estienne"/>
        </authorList>
    </citation>
    <scope>NUCLEOTIDE SEQUENCE [LARGE SCALE GENOMIC DNA]</scope>
    <source>
        <strain evidence="8 9">130c</strain>
    </source>
</reference>
<evidence type="ECO:0000256" key="2">
    <source>
        <dbReference type="ARBA" id="ARBA00005975"/>
    </source>
</evidence>
<gene>
    <name evidence="8" type="primary">Contig19774.g20978</name>
    <name evidence="8" type="ORF">STYLEM_16818</name>
</gene>
<evidence type="ECO:0000256" key="5">
    <source>
        <dbReference type="ARBA" id="ARBA00023136"/>
    </source>
</evidence>
<evidence type="ECO:0000256" key="6">
    <source>
        <dbReference type="SAM" id="Phobius"/>
    </source>
</evidence>
<dbReference type="PROSITE" id="PS51837">
    <property type="entry name" value="LITAF"/>
    <property type="match status" value="1"/>
</dbReference>
<comment type="similarity">
    <text evidence="2">Belongs to the CDIP1/LITAF family.</text>
</comment>
<organism evidence="8 9">
    <name type="scientific">Stylonychia lemnae</name>
    <name type="common">Ciliate</name>
    <dbReference type="NCBI Taxonomy" id="5949"/>
    <lineage>
        <taxon>Eukaryota</taxon>
        <taxon>Sar</taxon>
        <taxon>Alveolata</taxon>
        <taxon>Ciliophora</taxon>
        <taxon>Intramacronucleata</taxon>
        <taxon>Spirotrichea</taxon>
        <taxon>Stichotrichia</taxon>
        <taxon>Sporadotrichida</taxon>
        <taxon>Oxytrichidae</taxon>
        <taxon>Stylonychinae</taxon>
        <taxon>Stylonychia</taxon>
    </lineage>
</organism>
<evidence type="ECO:0000256" key="3">
    <source>
        <dbReference type="ARBA" id="ARBA00022723"/>
    </source>
</evidence>
<dbReference type="OrthoDB" id="435182at2759"/>
<protein>
    <recommendedName>
        <fullName evidence="7">LITAF domain-containing protein</fullName>
    </recommendedName>
</protein>
<keyword evidence="4" id="KW-0862">Zinc</keyword>
<dbReference type="EMBL" id="CCKQ01015858">
    <property type="protein sequence ID" value="CDW87706.1"/>
    <property type="molecule type" value="Genomic_DNA"/>
</dbReference>
<evidence type="ECO:0000259" key="7">
    <source>
        <dbReference type="PROSITE" id="PS51837"/>
    </source>
</evidence>
<keyword evidence="6" id="KW-1133">Transmembrane helix</keyword>
<proteinExistence type="inferred from homology"/>
<evidence type="ECO:0000256" key="1">
    <source>
        <dbReference type="ARBA" id="ARBA00004170"/>
    </source>
</evidence>
<evidence type="ECO:0000256" key="4">
    <source>
        <dbReference type="ARBA" id="ARBA00022833"/>
    </source>
</evidence>
<dbReference type="InParanoid" id="A0A078B048"/>
<name>A0A078B048_STYLE</name>
<keyword evidence="3" id="KW-0479">Metal-binding</keyword>
<comment type="subcellular location">
    <subcellularLocation>
        <location evidence="1">Membrane</location>
        <topology evidence="1">Peripheral membrane protein</topology>
    </subcellularLocation>
</comment>
<evidence type="ECO:0000313" key="9">
    <source>
        <dbReference type="Proteomes" id="UP000039865"/>
    </source>
</evidence>
<dbReference type="GO" id="GO:0016020">
    <property type="term" value="C:membrane"/>
    <property type="evidence" value="ECO:0007669"/>
    <property type="project" value="UniProtKB-SubCell"/>
</dbReference>
<evidence type="ECO:0000313" key="8">
    <source>
        <dbReference type="EMBL" id="CDW87706.1"/>
    </source>
</evidence>
<dbReference type="AlphaFoldDB" id="A0A078B048"/>
<dbReference type="InterPro" id="IPR037519">
    <property type="entry name" value="LITAF_fam"/>
</dbReference>
<dbReference type="PANTHER" id="PTHR23292">
    <property type="entry name" value="LIPOPOLYSACCHARIDE-INDUCED TUMOR NECROSIS FACTOR-ALPHA FACTOR"/>
    <property type="match status" value="1"/>
</dbReference>
<keyword evidence="9" id="KW-1185">Reference proteome</keyword>
<dbReference type="Proteomes" id="UP000039865">
    <property type="component" value="Unassembled WGS sequence"/>
</dbReference>
<feature type="domain" description="LITAF" evidence="7">
    <location>
        <begin position="1"/>
        <end position="78"/>
    </location>
</feature>
<keyword evidence="6" id="KW-0812">Transmembrane</keyword>
<keyword evidence="5 6" id="KW-0472">Membrane</keyword>
<sequence length="81" mass="8937">MIRVQSAKPIEIECKHCGNKGQSICDPHHSKYTWAACIGISLLGGFLGCCLIPFYMDQFKDADHACGTCGHDLAYKKAFDK</sequence>
<dbReference type="Pfam" id="PF10601">
    <property type="entry name" value="zf-LITAF-like"/>
    <property type="match status" value="1"/>
</dbReference>
<dbReference type="SMART" id="SM00714">
    <property type="entry name" value="LITAF"/>
    <property type="match status" value="1"/>
</dbReference>
<feature type="transmembrane region" description="Helical" evidence="6">
    <location>
        <begin position="32"/>
        <end position="55"/>
    </location>
</feature>
<dbReference type="InterPro" id="IPR006629">
    <property type="entry name" value="LITAF"/>
</dbReference>
<dbReference type="GO" id="GO:0008270">
    <property type="term" value="F:zinc ion binding"/>
    <property type="evidence" value="ECO:0007669"/>
    <property type="project" value="TreeGrafter"/>
</dbReference>